<gene>
    <name evidence="6" type="ORF">COV53_01160</name>
</gene>
<evidence type="ECO:0000313" key="7">
    <source>
        <dbReference type="Proteomes" id="UP000230707"/>
    </source>
</evidence>
<comment type="caution">
    <text evidence="6">The sequence shown here is derived from an EMBL/GenBank/DDBJ whole genome shotgun (WGS) entry which is preliminary data.</text>
</comment>
<accession>A0A2H0NIT0</accession>
<sequence length="124" mass="14295">MWVDRKDPRVSEPRILLEKNSFGDKNTENMLIKGDNLLALKALLSDYENSIKLIYIDPPFNTGTAFDFYDDGLEHSIWLTMMRDRLELLKKLLKKDGVIFVYNTLLETSGRKPEGGSLFQNPLV</sequence>
<name>A0A2H0NIT0_9BACT</name>
<dbReference type="PRINTS" id="PR00506">
    <property type="entry name" value="D21N6MTFRASE"/>
</dbReference>
<evidence type="ECO:0000259" key="5">
    <source>
        <dbReference type="Pfam" id="PF01555"/>
    </source>
</evidence>
<feature type="non-terminal residue" evidence="6">
    <location>
        <position position="124"/>
    </location>
</feature>
<comment type="similarity">
    <text evidence="1">Belongs to the N(4)/N(6)-methyltransferase family.</text>
</comment>
<dbReference type="Proteomes" id="UP000230707">
    <property type="component" value="Unassembled WGS sequence"/>
</dbReference>
<evidence type="ECO:0000256" key="2">
    <source>
        <dbReference type="ARBA" id="ARBA00022603"/>
    </source>
</evidence>
<keyword evidence="4" id="KW-0949">S-adenosyl-L-methionine</keyword>
<dbReference type="EMBL" id="PCWS01000023">
    <property type="protein sequence ID" value="PIR08790.1"/>
    <property type="molecule type" value="Genomic_DNA"/>
</dbReference>
<reference evidence="6 7" key="1">
    <citation type="submission" date="2017-09" db="EMBL/GenBank/DDBJ databases">
        <title>Depth-based differentiation of microbial function through sediment-hosted aquifers and enrichment of novel symbionts in the deep terrestrial subsurface.</title>
        <authorList>
            <person name="Probst A.J."/>
            <person name="Ladd B."/>
            <person name="Jarett J.K."/>
            <person name="Geller-Mcgrath D.E."/>
            <person name="Sieber C.M."/>
            <person name="Emerson J.B."/>
            <person name="Anantharaman K."/>
            <person name="Thomas B.C."/>
            <person name="Malmstrom R."/>
            <person name="Stieglmeier M."/>
            <person name="Klingl A."/>
            <person name="Woyke T."/>
            <person name="Ryan C.M."/>
            <person name="Banfield J.F."/>
        </authorList>
    </citation>
    <scope>NUCLEOTIDE SEQUENCE [LARGE SCALE GENOMIC DNA]</scope>
    <source>
        <strain evidence="6">CG11_big_fil_rev_8_21_14_0_20_37_11</strain>
    </source>
</reference>
<keyword evidence="3" id="KW-0808">Transferase</keyword>
<dbReference type="InterPro" id="IPR029063">
    <property type="entry name" value="SAM-dependent_MTases_sf"/>
</dbReference>
<dbReference type="SUPFAM" id="SSF53335">
    <property type="entry name" value="S-adenosyl-L-methionine-dependent methyltransferases"/>
    <property type="match status" value="1"/>
</dbReference>
<evidence type="ECO:0000313" key="6">
    <source>
        <dbReference type="EMBL" id="PIR08790.1"/>
    </source>
</evidence>
<dbReference type="GO" id="GO:0003677">
    <property type="term" value="F:DNA binding"/>
    <property type="evidence" value="ECO:0007669"/>
    <property type="project" value="InterPro"/>
</dbReference>
<evidence type="ECO:0000256" key="1">
    <source>
        <dbReference type="ARBA" id="ARBA00006594"/>
    </source>
</evidence>
<dbReference type="InterPro" id="IPR002295">
    <property type="entry name" value="N4/N6-MTase_EcoPI_Mod-like"/>
</dbReference>
<dbReference type="GO" id="GO:0008170">
    <property type="term" value="F:N-methyltransferase activity"/>
    <property type="evidence" value="ECO:0007669"/>
    <property type="project" value="InterPro"/>
</dbReference>
<dbReference type="AlphaFoldDB" id="A0A2H0NIT0"/>
<dbReference type="Gene3D" id="3.40.50.150">
    <property type="entry name" value="Vaccinia Virus protein VP39"/>
    <property type="match status" value="1"/>
</dbReference>
<dbReference type="Pfam" id="PF01555">
    <property type="entry name" value="N6_N4_Mtase"/>
    <property type="match status" value="1"/>
</dbReference>
<protein>
    <recommendedName>
        <fullName evidence="5">DNA methylase N-4/N-6 domain-containing protein</fullName>
    </recommendedName>
</protein>
<proteinExistence type="inferred from homology"/>
<feature type="domain" description="DNA methylase N-4/N-6" evidence="5">
    <location>
        <begin position="51"/>
        <end position="104"/>
    </location>
</feature>
<organism evidence="6 7">
    <name type="scientific">Candidatus Gottesmanbacteria bacterium CG11_big_fil_rev_8_21_14_0_20_37_11</name>
    <dbReference type="NCBI Taxonomy" id="1974575"/>
    <lineage>
        <taxon>Bacteria</taxon>
        <taxon>Candidatus Gottesmaniibacteriota</taxon>
    </lineage>
</organism>
<dbReference type="InterPro" id="IPR002052">
    <property type="entry name" value="DNA_methylase_N6_adenine_CS"/>
</dbReference>
<keyword evidence="2" id="KW-0489">Methyltransferase</keyword>
<dbReference type="GO" id="GO:0032259">
    <property type="term" value="P:methylation"/>
    <property type="evidence" value="ECO:0007669"/>
    <property type="project" value="UniProtKB-KW"/>
</dbReference>
<evidence type="ECO:0000256" key="3">
    <source>
        <dbReference type="ARBA" id="ARBA00022679"/>
    </source>
</evidence>
<dbReference type="PROSITE" id="PS00092">
    <property type="entry name" value="N6_MTASE"/>
    <property type="match status" value="1"/>
</dbReference>
<dbReference type="InterPro" id="IPR002941">
    <property type="entry name" value="DNA_methylase_N4/N6"/>
</dbReference>
<evidence type="ECO:0000256" key="4">
    <source>
        <dbReference type="ARBA" id="ARBA00022691"/>
    </source>
</evidence>